<organism evidence="2 3">
    <name type="scientific">Blyttiomyces helicus</name>
    <dbReference type="NCBI Taxonomy" id="388810"/>
    <lineage>
        <taxon>Eukaryota</taxon>
        <taxon>Fungi</taxon>
        <taxon>Fungi incertae sedis</taxon>
        <taxon>Chytridiomycota</taxon>
        <taxon>Chytridiomycota incertae sedis</taxon>
        <taxon>Chytridiomycetes</taxon>
        <taxon>Chytridiomycetes incertae sedis</taxon>
        <taxon>Blyttiomyces</taxon>
    </lineage>
</organism>
<feature type="compositionally biased region" description="Basic and acidic residues" evidence="1">
    <location>
        <begin position="7"/>
        <end position="16"/>
    </location>
</feature>
<feature type="compositionally biased region" description="Low complexity" evidence="1">
    <location>
        <begin position="757"/>
        <end position="770"/>
    </location>
</feature>
<reference evidence="3" key="1">
    <citation type="journal article" date="2018" name="Nat. Microbiol.">
        <title>Leveraging single-cell genomics to expand the fungal tree of life.</title>
        <authorList>
            <person name="Ahrendt S.R."/>
            <person name="Quandt C.A."/>
            <person name="Ciobanu D."/>
            <person name="Clum A."/>
            <person name="Salamov A."/>
            <person name="Andreopoulos B."/>
            <person name="Cheng J.F."/>
            <person name="Woyke T."/>
            <person name="Pelin A."/>
            <person name="Henrissat B."/>
            <person name="Reynolds N.K."/>
            <person name="Benny G.L."/>
            <person name="Smith M.E."/>
            <person name="James T.Y."/>
            <person name="Grigoriev I.V."/>
        </authorList>
    </citation>
    <scope>NUCLEOTIDE SEQUENCE [LARGE SCALE GENOMIC DNA]</scope>
</reference>
<feature type="compositionally biased region" description="Low complexity" evidence="1">
    <location>
        <begin position="304"/>
        <end position="315"/>
    </location>
</feature>
<feature type="region of interest" description="Disordered" evidence="1">
    <location>
        <begin position="93"/>
        <end position="208"/>
    </location>
</feature>
<feature type="compositionally biased region" description="Polar residues" evidence="1">
    <location>
        <begin position="734"/>
        <end position="756"/>
    </location>
</feature>
<evidence type="ECO:0000313" key="2">
    <source>
        <dbReference type="EMBL" id="RKO90864.1"/>
    </source>
</evidence>
<dbReference type="OrthoDB" id="43547at2759"/>
<feature type="compositionally biased region" description="Low complexity" evidence="1">
    <location>
        <begin position="109"/>
        <end position="118"/>
    </location>
</feature>
<feature type="compositionally biased region" description="Low complexity" evidence="1">
    <location>
        <begin position="125"/>
        <end position="134"/>
    </location>
</feature>
<feature type="region of interest" description="Disordered" evidence="1">
    <location>
        <begin position="352"/>
        <end position="388"/>
    </location>
</feature>
<feature type="region of interest" description="Disordered" evidence="1">
    <location>
        <begin position="271"/>
        <end position="326"/>
    </location>
</feature>
<evidence type="ECO:0000313" key="3">
    <source>
        <dbReference type="Proteomes" id="UP000269721"/>
    </source>
</evidence>
<sequence>MPPDPDDYPKQRRDEPSFNGLVQNADVETANASEANVADAEEEQPEEGGTLHVEERDITVAEAEPLLDEKDLKVAEVAVENVKGADDIVEIASDAQEAEEKASLTPFLPSSRSSRNTTPTPPAKVSTSRSSRPNSPAPSPAVSPVPSVRSAGSASSEVYIGRPDTASSSSSATIQPPSRTPTHRRSMSNLSTPSSISGSSIPKPPPVSLAPVEEAKAVAIMYRNPELMTRCEHDWWILTNMLRPITEEDCSDGDIRLFDVSVNSHHFTWFHPSPSASPSVGRSSPAVTPTESPVPSLAHPTAPQSPSQPSSPIISRTKYDPRAPSPLRAAASASVSAADSFASVTSLGTSISGDTSIPPAHPVTTTESVPALENGRESPPESKPDLPRRFLITPQTRICALAEKYRVVFMVDLSVSMSRVDVTAKAKVIISMAFETLCKCLDGMCRPFSVDRSLREDSYDVGAITPELYITILAECGSTVFRSEQNRLASGFAQTFPMRVLMQEVRLTRDNINLVAERLYDALNAYENDLVAERQKDPVFEFDATVGSDYLSVPPVPEQVPNTPEQSGFASGDDQSRPTASAANLAASGVSRTLEYGLFALGLLPQDSIPAMVLITDGISTANDIGSRDICRRIARDNIIMTIIQVGSAQGFTPSVNFGHVPDNELLRLLSLASFGKFLYSSDCRYLETETDVDVAPSTPPPPNFYHRVLLIRESSFAKSNIENRSAPPLTVNRALQNPTLKTASAPSMAAQSGPLTSPAPASSTQASTP</sequence>
<feature type="compositionally biased region" description="Polar residues" evidence="1">
    <location>
        <begin position="560"/>
        <end position="569"/>
    </location>
</feature>
<feature type="region of interest" description="Disordered" evidence="1">
    <location>
        <begin position="554"/>
        <end position="582"/>
    </location>
</feature>
<name>A0A4P9WE52_9FUNG</name>
<feature type="compositionally biased region" description="Low complexity" evidence="1">
    <location>
        <begin position="272"/>
        <end position="287"/>
    </location>
</feature>
<protein>
    <submittedName>
        <fullName evidence="2">Uncharacterized protein</fullName>
    </submittedName>
</protein>
<dbReference type="GO" id="GO:0005777">
    <property type="term" value="C:peroxisome"/>
    <property type="evidence" value="ECO:0007669"/>
    <property type="project" value="InterPro"/>
</dbReference>
<dbReference type="PANTHER" id="PTHR14918">
    <property type="entry name" value="KICSTOR COMPLEX PROTEIN SZT2"/>
    <property type="match status" value="1"/>
</dbReference>
<evidence type="ECO:0000256" key="1">
    <source>
        <dbReference type="SAM" id="MobiDB-lite"/>
    </source>
</evidence>
<feature type="compositionally biased region" description="Low complexity" evidence="1">
    <location>
        <begin position="188"/>
        <end position="201"/>
    </location>
</feature>
<proteinExistence type="predicted"/>
<feature type="region of interest" description="Disordered" evidence="1">
    <location>
        <begin position="728"/>
        <end position="770"/>
    </location>
</feature>
<gene>
    <name evidence="2" type="ORF">BDK51DRAFT_50233</name>
</gene>
<dbReference type="Proteomes" id="UP000269721">
    <property type="component" value="Unassembled WGS sequence"/>
</dbReference>
<dbReference type="InterPro" id="IPR033228">
    <property type="entry name" value="SZT2"/>
</dbReference>
<dbReference type="EMBL" id="KZ995343">
    <property type="protein sequence ID" value="RKO90864.1"/>
    <property type="molecule type" value="Genomic_DNA"/>
</dbReference>
<feature type="compositionally biased region" description="Low complexity" evidence="1">
    <location>
        <begin position="144"/>
        <end position="156"/>
    </location>
</feature>
<feature type="region of interest" description="Disordered" evidence="1">
    <location>
        <begin position="1"/>
        <end position="56"/>
    </location>
</feature>
<keyword evidence="3" id="KW-1185">Reference proteome</keyword>
<feature type="compositionally biased region" description="Basic and acidic residues" evidence="1">
    <location>
        <begin position="374"/>
        <end position="388"/>
    </location>
</feature>
<dbReference type="PANTHER" id="PTHR14918:SF3">
    <property type="entry name" value="KICSTOR COMPLEX PROTEIN SZT2"/>
    <property type="match status" value="1"/>
</dbReference>
<dbReference type="AlphaFoldDB" id="A0A4P9WE52"/>
<accession>A0A4P9WE52</accession>